<organism evidence="2 3">
    <name type="scientific">Methylocystis hirsuta</name>
    <dbReference type="NCBI Taxonomy" id="369798"/>
    <lineage>
        <taxon>Bacteria</taxon>
        <taxon>Pseudomonadati</taxon>
        <taxon>Pseudomonadota</taxon>
        <taxon>Alphaproteobacteria</taxon>
        <taxon>Hyphomicrobiales</taxon>
        <taxon>Methylocystaceae</taxon>
        <taxon>Methylocystis</taxon>
    </lineage>
</organism>
<gene>
    <name evidence="2" type="ORF">D1O30_01320</name>
</gene>
<evidence type="ECO:0000313" key="3">
    <source>
        <dbReference type="Proteomes" id="UP000268623"/>
    </source>
</evidence>
<evidence type="ECO:0000313" key="2">
    <source>
        <dbReference type="EMBL" id="RNJ48467.1"/>
    </source>
</evidence>
<dbReference type="OrthoDB" id="5451971at2"/>
<dbReference type="GO" id="GO:0016874">
    <property type="term" value="F:ligase activity"/>
    <property type="evidence" value="ECO:0007669"/>
    <property type="project" value="UniProtKB-KW"/>
</dbReference>
<name>A0A3M9XJT7_9HYPH</name>
<feature type="domain" description="BRCT" evidence="1">
    <location>
        <begin position="203"/>
        <end position="297"/>
    </location>
</feature>
<reference evidence="2 3" key="1">
    <citation type="submission" date="2018-08" db="EMBL/GenBank/DDBJ databases">
        <title>Genome sequence of Methylocystis hirsuta CSC1, a methanotroph able to accumulate PHAs.</title>
        <authorList>
            <person name="Bordel S."/>
            <person name="Rodriguez E."/>
            <person name="Gancedo J."/>
            <person name="Munoz R."/>
        </authorList>
    </citation>
    <scope>NUCLEOTIDE SEQUENCE [LARGE SCALE GENOMIC DNA]</scope>
    <source>
        <strain evidence="2 3">CSC1</strain>
    </source>
</reference>
<accession>A0A3M9XJT7</accession>
<dbReference type="Proteomes" id="UP000268623">
    <property type="component" value="Unassembled WGS sequence"/>
</dbReference>
<dbReference type="InterPro" id="IPR001357">
    <property type="entry name" value="BRCT_dom"/>
</dbReference>
<dbReference type="InterPro" id="IPR036420">
    <property type="entry name" value="BRCT_dom_sf"/>
</dbReference>
<dbReference type="AlphaFoldDB" id="A0A3M9XJT7"/>
<dbReference type="PROSITE" id="PS50172">
    <property type="entry name" value="BRCT"/>
    <property type="match status" value="1"/>
</dbReference>
<dbReference type="Pfam" id="PF00533">
    <property type="entry name" value="BRCT"/>
    <property type="match status" value="1"/>
</dbReference>
<proteinExistence type="predicted"/>
<sequence length="297" mass="33582">MHDDHRNYYRFTSKHRVQKAINSLVGIIDGISIDAEINDREIAFLELWLNENREIASAHPFNELMPILRDTVVEGAISDDKKQDIIWLCENLRSPDFVYGTAADMQRLQSLLGGIASDGKISKQELEGLSTWLAEHEGLATLWPYDETVSLVTNVLEDGKISIREHELLMSFFSEFTAILDDRTIRNPAISVDQLIMGVCAVEPAILFQGSEFCFTGASERYTRSIFSELIEERGGFVVDDISNYLTYLVVGAKGNPCWMYACYGRKIEKAVKLRKQGARLLIVHENDLHNAMIDAC</sequence>
<dbReference type="Gene3D" id="3.40.50.10190">
    <property type="entry name" value="BRCT domain"/>
    <property type="match status" value="1"/>
</dbReference>
<dbReference type="CDD" id="cd17748">
    <property type="entry name" value="BRCT_DNA_ligase_like"/>
    <property type="match status" value="1"/>
</dbReference>
<protein>
    <submittedName>
        <fullName evidence="2">NAD-dependent DNA ligase</fullName>
    </submittedName>
</protein>
<keyword evidence="3" id="KW-1185">Reference proteome</keyword>
<comment type="caution">
    <text evidence="2">The sequence shown here is derived from an EMBL/GenBank/DDBJ whole genome shotgun (WGS) entry which is preliminary data.</text>
</comment>
<dbReference type="RefSeq" id="WP_123174470.1">
    <property type="nucleotide sequence ID" value="NZ_QWDD01000001.1"/>
</dbReference>
<dbReference type="EMBL" id="QWDD01000001">
    <property type="protein sequence ID" value="RNJ48467.1"/>
    <property type="molecule type" value="Genomic_DNA"/>
</dbReference>
<dbReference type="SUPFAM" id="SSF52113">
    <property type="entry name" value="BRCT domain"/>
    <property type="match status" value="1"/>
</dbReference>
<evidence type="ECO:0000259" key="1">
    <source>
        <dbReference type="PROSITE" id="PS50172"/>
    </source>
</evidence>
<keyword evidence="2" id="KW-0436">Ligase</keyword>